<organism evidence="1 2">
    <name type="scientific">Sclerotinia nivalis</name>
    <dbReference type="NCBI Taxonomy" id="352851"/>
    <lineage>
        <taxon>Eukaryota</taxon>
        <taxon>Fungi</taxon>
        <taxon>Dikarya</taxon>
        <taxon>Ascomycota</taxon>
        <taxon>Pezizomycotina</taxon>
        <taxon>Leotiomycetes</taxon>
        <taxon>Helotiales</taxon>
        <taxon>Sclerotiniaceae</taxon>
        <taxon>Sclerotinia</taxon>
    </lineage>
</organism>
<evidence type="ECO:0000313" key="1">
    <source>
        <dbReference type="EMBL" id="KAJ8057924.1"/>
    </source>
</evidence>
<reference evidence="1" key="1">
    <citation type="submission" date="2022-11" db="EMBL/GenBank/DDBJ databases">
        <title>Genome Resource of Sclerotinia nivalis Strain SnTB1, a Plant Pathogen Isolated from American Ginseng.</title>
        <authorList>
            <person name="Fan S."/>
        </authorList>
    </citation>
    <scope>NUCLEOTIDE SEQUENCE</scope>
    <source>
        <strain evidence="1">SnTB1</strain>
    </source>
</reference>
<accession>A0A9X0A8R6</accession>
<dbReference type="Proteomes" id="UP001152300">
    <property type="component" value="Unassembled WGS sequence"/>
</dbReference>
<name>A0A9X0A8R6_9HELO</name>
<gene>
    <name evidence="1" type="ORF">OCU04_013103</name>
</gene>
<evidence type="ECO:0000313" key="2">
    <source>
        <dbReference type="Proteomes" id="UP001152300"/>
    </source>
</evidence>
<protein>
    <submittedName>
        <fullName evidence="1">Uncharacterized protein</fullName>
    </submittedName>
</protein>
<keyword evidence="2" id="KW-1185">Reference proteome</keyword>
<comment type="caution">
    <text evidence="1">The sequence shown here is derived from an EMBL/GenBank/DDBJ whole genome shotgun (WGS) entry which is preliminary data.</text>
</comment>
<dbReference type="EMBL" id="JAPEIS010000018">
    <property type="protein sequence ID" value="KAJ8057924.1"/>
    <property type="molecule type" value="Genomic_DNA"/>
</dbReference>
<sequence>MATQQCFLICQTDSTGCRSSAYFRRILLRKSGPISRYIVPMRLPGMFDATQESKRIGAGPTHDQVSGFEGRSIQWLLHKKPRNQSRDEKGLLRHAAPVWRVLTVSIQHVRAAGSGEQRYSINNKSTRPQQQIHLRYEEAPLELAEALSRLETQHIWKSK</sequence>
<dbReference type="AlphaFoldDB" id="A0A9X0A8R6"/>
<proteinExistence type="predicted"/>